<keyword evidence="8" id="KW-0663">Pyridoxal phosphate</keyword>
<dbReference type="PANTHER" id="PTHR48078">
    <property type="entry name" value="THREONINE DEHYDRATASE, MITOCHONDRIAL-RELATED"/>
    <property type="match status" value="1"/>
</dbReference>
<dbReference type="GO" id="GO:0005737">
    <property type="term" value="C:cytoplasm"/>
    <property type="evidence" value="ECO:0007669"/>
    <property type="project" value="UniProtKB-SubCell"/>
</dbReference>
<sequence>MGSTTTNTSLPWMETPLIPSPHLSRAAGCNIYLKLENLQPSGSFKSRGIGNLMLQEIASRPDGQNLHFYSSSGGNAGLACATSAHALNRPATIVMGSTTTNTSLPWMETPLIPSPHLSRAAGCNIYLKLENLQPSGSFKSRGIGNLMLQEIASRPDGQNLHFYSSSGGNAGLACATSAHALNRPATIVTPTSSSPLIVSKLRLLGAEVEQVGANWALADKHLRENLVAGRDDAVYVPPFDHPHVWDGASTIVDELVRQAPGAIHGIACSVGGGGLLNGLFQGIEKHEAVRASSNPPWPEARRPSVLAVETRGADSLNASVEAAEHVTLPGITSIAKCLGAVRVSSKTWEWAQRKARLGPSEVTNATADGPAELESVAVEDSEAALACVQFADDTRFVVEVACGATIAACYNGLLRQRLGRGLTDKEWRHKNIVVIVCGGSDVSLEVLEGYKRDYGSAA</sequence>
<protein>
    <recommendedName>
        <fullName evidence="5">L-serine ammonia-lyase</fullName>
        <ecNumber evidence="5">4.3.1.17</ecNumber>
    </recommendedName>
</protein>
<evidence type="ECO:0000256" key="1">
    <source>
        <dbReference type="ARBA" id="ARBA00001933"/>
    </source>
</evidence>
<evidence type="ECO:0000256" key="5">
    <source>
        <dbReference type="ARBA" id="ARBA00012093"/>
    </source>
</evidence>
<dbReference type="GO" id="GO:0006567">
    <property type="term" value="P:L-threonine catabolic process"/>
    <property type="evidence" value="ECO:0007669"/>
    <property type="project" value="TreeGrafter"/>
</dbReference>
<dbReference type="Proteomes" id="UP000045706">
    <property type="component" value="Unassembled WGS sequence"/>
</dbReference>
<dbReference type="InterPro" id="IPR050147">
    <property type="entry name" value="Ser/Thr_Dehydratase"/>
</dbReference>
<feature type="domain" description="Tryptophan synthase beta chain-like PALP" evidence="11">
    <location>
        <begin position="13"/>
        <end position="102"/>
    </location>
</feature>
<evidence type="ECO:0000256" key="10">
    <source>
        <dbReference type="ARBA" id="ARBA00049406"/>
    </source>
</evidence>
<dbReference type="GO" id="GO:0004794">
    <property type="term" value="F:threonine deaminase activity"/>
    <property type="evidence" value="ECO:0007669"/>
    <property type="project" value="TreeGrafter"/>
</dbReference>
<dbReference type="GO" id="GO:0030170">
    <property type="term" value="F:pyridoxal phosphate binding"/>
    <property type="evidence" value="ECO:0007669"/>
    <property type="project" value="InterPro"/>
</dbReference>
<name>A0A0G4LI63_VERLO</name>
<evidence type="ECO:0000256" key="7">
    <source>
        <dbReference type="ARBA" id="ARBA00022490"/>
    </source>
</evidence>
<comment type="cofactor">
    <cofactor evidence="1">
        <name>pyridoxal 5'-phosphate</name>
        <dbReference type="ChEBI" id="CHEBI:597326"/>
    </cofactor>
</comment>
<dbReference type="GO" id="GO:0006565">
    <property type="term" value="P:L-serine catabolic process"/>
    <property type="evidence" value="ECO:0007669"/>
    <property type="project" value="TreeGrafter"/>
</dbReference>
<dbReference type="InterPro" id="IPR001926">
    <property type="entry name" value="TrpB-like_PALP"/>
</dbReference>
<dbReference type="Gene3D" id="3.40.50.1100">
    <property type="match status" value="3"/>
</dbReference>
<keyword evidence="6" id="KW-0312">Gluconeogenesis</keyword>
<feature type="domain" description="Tryptophan synthase beta chain-like PALP" evidence="11">
    <location>
        <begin position="107"/>
        <end position="438"/>
    </location>
</feature>
<evidence type="ECO:0000256" key="6">
    <source>
        <dbReference type="ARBA" id="ARBA00022432"/>
    </source>
</evidence>
<evidence type="ECO:0000256" key="9">
    <source>
        <dbReference type="ARBA" id="ARBA00023239"/>
    </source>
</evidence>
<evidence type="ECO:0000259" key="11">
    <source>
        <dbReference type="Pfam" id="PF00291"/>
    </source>
</evidence>
<dbReference type="EMBL" id="CVQI01012225">
    <property type="protein sequence ID" value="CRK21736.1"/>
    <property type="molecule type" value="Genomic_DNA"/>
</dbReference>
<dbReference type="GO" id="GO:0003941">
    <property type="term" value="F:L-serine ammonia-lyase activity"/>
    <property type="evidence" value="ECO:0007669"/>
    <property type="project" value="UniProtKB-EC"/>
</dbReference>
<dbReference type="SUPFAM" id="SSF53686">
    <property type="entry name" value="Tryptophan synthase beta subunit-like PLP-dependent enzymes"/>
    <property type="match status" value="2"/>
</dbReference>
<keyword evidence="7" id="KW-0963">Cytoplasm</keyword>
<dbReference type="GO" id="GO:0006094">
    <property type="term" value="P:gluconeogenesis"/>
    <property type="evidence" value="ECO:0007669"/>
    <property type="project" value="UniProtKB-KW"/>
</dbReference>
<evidence type="ECO:0000256" key="4">
    <source>
        <dbReference type="ARBA" id="ARBA00010869"/>
    </source>
</evidence>
<gene>
    <name evidence="12" type="ORF">BN1723_012457</name>
</gene>
<comment type="similarity">
    <text evidence="4">Belongs to the serine/threonine dehydratase family.</text>
</comment>
<evidence type="ECO:0000256" key="3">
    <source>
        <dbReference type="ARBA" id="ARBA00004742"/>
    </source>
</evidence>
<evidence type="ECO:0000313" key="13">
    <source>
        <dbReference type="Proteomes" id="UP000045706"/>
    </source>
</evidence>
<evidence type="ECO:0000256" key="8">
    <source>
        <dbReference type="ARBA" id="ARBA00022898"/>
    </source>
</evidence>
<accession>A0A0G4LI63</accession>
<comment type="pathway">
    <text evidence="3">Carbohydrate biosynthesis; gluconeogenesis.</text>
</comment>
<reference evidence="13" key="1">
    <citation type="submission" date="2015-05" db="EMBL/GenBank/DDBJ databases">
        <authorList>
            <person name="Fogelqvist Johan"/>
        </authorList>
    </citation>
    <scope>NUCLEOTIDE SEQUENCE [LARGE SCALE GENOMIC DNA]</scope>
</reference>
<proteinExistence type="inferred from homology"/>
<dbReference type="EC" id="4.3.1.17" evidence="5"/>
<keyword evidence="9" id="KW-0456">Lyase</keyword>
<evidence type="ECO:0000256" key="2">
    <source>
        <dbReference type="ARBA" id="ARBA00004496"/>
    </source>
</evidence>
<dbReference type="InterPro" id="IPR000634">
    <property type="entry name" value="Ser/Thr_deHydtase_PyrdxlP-BS"/>
</dbReference>
<dbReference type="PANTHER" id="PTHR48078:SF2">
    <property type="entry name" value="CATABOLIC L-SERINE_THREONINE DEHYDRATASE"/>
    <property type="match status" value="1"/>
</dbReference>
<comment type="catalytic activity">
    <reaction evidence="10">
        <text>L-serine = pyruvate + NH4(+)</text>
        <dbReference type="Rhea" id="RHEA:19169"/>
        <dbReference type="ChEBI" id="CHEBI:15361"/>
        <dbReference type="ChEBI" id="CHEBI:28938"/>
        <dbReference type="ChEBI" id="CHEBI:33384"/>
        <dbReference type="EC" id="4.3.1.17"/>
    </reaction>
</comment>
<dbReference type="InterPro" id="IPR036052">
    <property type="entry name" value="TrpB-like_PALP_sf"/>
</dbReference>
<dbReference type="AlphaFoldDB" id="A0A0G4LI63"/>
<comment type="subcellular location">
    <subcellularLocation>
        <location evidence="2">Cytoplasm</location>
    </subcellularLocation>
</comment>
<dbReference type="Pfam" id="PF00291">
    <property type="entry name" value="PALP"/>
    <property type="match status" value="2"/>
</dbReference>
<organism evidence="12 13">
    <name type="scientific">Verticillium longisporum</name>
    <name type="common">Verticillium dahliae var. longisporum</name>
    <dbReference type="NCBI Taxonomy" id="100787"/>
    <lineage>
        <taxon>Eukaryota</taxon>
        <taxon>Fungi</taxon>
        <taxon>Dikarya</taxon>
        <taxon>Ascomycota</taxon>
        <taxon>Pezizomycotina</taxon>
        <taxon>Sordariomycetes</taxon>
        <taxon>Hypocreomycetidae</taxon>
        <taxon>Glomerellales</taxon>
        <taxon>Plectosphaerellaceae</taxon>
        <taxon>Verticillium</taxon>
    </lineage>
</organism>
<evidence type="ECO:0000313" key="12">
    <source>
        <dbReference type="EMBL" id="CRK21736.1"/>
    </source>
</evidence>
<dbReference type="PROSITE" id="PS00165">
    <property type="entry name" value="DEHYDRATASE_SER_THR"/>
    <property type="match status" value="2"/>
</dbReference>
<dbReference type="FunFam" id="3.40.50.1100:FF:000040">
    <property type="entry name" value="L-serine dehydratase, putative"/>
    <property type="match status" value="1"/>
</dbReference>
<dbReference type="GO" id="GO:0009097">
    <property type="term" value="P:isoleucine biosynthetic process"/>
    <property type="evidence" value="ECO:0007669"/>
    <property type="project" value="TreeGrafter"/>
</dbReference>